<dbReference type="EMBL" id="JARJLG010000255">
    <property type="protein sequence ID" value="KAJ7722668.1"/>
    <property type="molecule type" value="Genomic_DNA"/>
</dbReference>
<comment type="caution">
    <text evidence="2">The sequence shown here is derived from an EMBL/GenBank/DDBJ whole genome shotgun (WGS) entry which is preliminary data.</text>
</comment>
<keyword evidence="3" id="KW-1185">Reference proteome</keyword>
<gene>
    <name evidence="2" type="ORF">DFH07DRAFT_286831</name>
</gene>
<name>A0AAD7HLD4_9AGAR</name>
<evidence type="ECO:0000313" key="3">
    <source>
        <dbReference type="Proteomes" id="UP001215280"/>
    </source>
</evidence>
<dbReference type="AlphaFoldDB" id="A0AAD7HLD4"/>
<evidence type="ECO:0000256" key="1">
    <source>
        <dbReference type="SAM" id="MobiDB-lite"/>
    </source>
</evidence>
<feature type="compositionally biased region" description="Acidic residues" evidence="1">
    <location>
        <begin position="75"/>
        <end position="91"/>
    </location>
</feature>
<organism evidence="2 3">
    <name type="scientific">Mycena maculata</name>
    <dbReference type="NCBI Taxonomy" id="230809"/>
    <lineage>
        <taxon>Eukaryota</taxon>
        <taxon>Fungi</taxon>
        <taxon>Dikarya</taxon>
        <taxon>Basidiomycota</taxon>
        <taxon>Agaricomycotina</taxon>
        <taxon>Agaricomycetes</taxon>
        <taxon>Agaricomycetidae</taxon>
        <taxon>Agaricales</taxon>
        <taxon>Marasmiineae</taxon>
        <taxon>Mycenaceae</taxon>
        <taxon>Mycena</taxon>
    </lineage>
</organism>
<dbReference type="Proteomes" id="UP001215280">
    <property type="component" value="Unassembled WGS sequence"/>
</dbReference>
<proteinExistence type="predicted"/>
<protein>
    <submittedName>
        <fullName evidence="2">Uncharacterized protein</fullName>
    </submittedName>
</protein>
<feature type="compositionally biased region" description="Basic and acidic residues" evidence="1">
    <location>
        <begin position="65"/>
        <end position="74"/>
    </location>
</feature>
<reference evidence="2" key="1">
    <citation type="submission" date="2023-03" db="EMBL/GenBank/DDBJ databases">
        <title>Massive genome expansion in bonnet fungi (Mycena s.s.) driven by repeated elements and novel gene families across ecological guilds.</title>
        <authorList>
            <consortium name="Lawrence Berkeley National Laboratory"/>
            <person name="Harder C.B."/>
            <person name="Miyauchi S."/>
            <person name="Viragh M."/>
            <person name="Kuo A."/>
            <person name="Thoen E."/>
            <person name="Andreopoulos B."/>
            <person name="Lu D."/>
            <person name="Skrede I."/>
            <person name="Drula E."/>
            <person name="Henrissat B."/>
            <person name="Morin E."/>
            <person name="Kohler A."/>
            <person name="Barry K."/>
            <person name="LaButti K."/>
            <person name="Morin E."/>
            <person name="Salamov A."/>
            <person name="Lipzen A."/>
            <person name="Mereny Z."/>
            <person name="Hegedus B."/>
            <person name="Baldrian P."/>
            <person name="Stursova M."/>
            <person name="Weitz H."/>
            <person name="Taylor A."/>
            <person name="Grigoriev I.V."/>
            <person name="Nagy L.G."/>
            <person name="Martin F."/>
            <person name="Kauserud H."/>
        </authorList>
    </citation>
    <scope>NUCLEOTIDE SEQUENCE</scope>
    <source>
        <strain evidence="2">CBHHK188m</strain>
    </source>
</reference>
<feature type="compositionally biased region" description="Low complexity" evidence="1">
    <location>
        <begin position="93"/>
        <end position="108"/>
    </location>
</feature>
<feature type="region of interest" description="Disordered" evidence="1">
    <location>
        <begin position="1"/>
        <end position="128"/>
    </location>
</feature>
<feature type="compositionally biased region" description="Basic and acidic residues" evidence="1">
    <location>
        <begin position="23"/>
        <end position="55"/>
    </location>
</feature>
<evidence type="ECO:0000313" key="2">
    <source>
        <dbReference type="EMBL" id="KAJ7722668.1"/>
    </source>
</evidence>
<accession>A0AAD7HLD4</accession>
<sequence>MPPKRHASPSRNPKSALCASAPRARDNKEYRCTCEKRCHGDKPVSRRTFERHAPYRDTPMLPYFDAEHDTRDFDTSDSDSDSSASDSEDSESSSRSRSSRSTSHPTSSPFKKRRLQSPDPDPLDDCDLLEQENPHMVYFLLFTAPRASI</sequence>